<dbReference type="OrthoDB" id="4295858at2"/>
<gene>
    <name evidence="4" type="ORF">ATE80_20690</name>
</gene>
<dbReference type="Gene3D" id="2.60.40.20">
    <property type="entry name" value="Alpha-amylase inhibitor"/>
    <property type="match status" value="1"/>
</dbReference>
<name>A0A117IVK5_9ACTN</name>
<protein>
    <recommendedName>
        <fullName evidence="6">Alpha-amlyase</fullName>
    </recommendedName>
</protein>
<evidence type="ECO:0000256" key="1">
    <source>
        <dbReference type="ARBA" id="ARBA00022579"/>
    </source>
</evidence>
<sequence length="122" mass="12504">MNAQTRRTARTARAARAARTAVGAGLGALLAAATVLAPPAATAATPAAAERAASEPVAPCVTHWQSWRYTQVTNDCATSLDVRVVYEDGAEGLCHPTQPGTTTTIGEGYTGRHGHVAYVAAC</sequence>
<dbReference type="RefSeq" id="WP_058943739.1">
    <property type="nucleotide sequence ID" value="NZ_LNSV01000059.1"/>
</dbReference>
<reference evidence="4 5" key="1">
    <citation type="submission" date="2015-11" db="EMBL/GenBank/DDBJ databases">
        <title>Genome-wide analysis reveals the secondary metabolome in Streptomyces kanasensis ZX01.</title>
        <authorList>
            <person name="Zhang G."/>
            <person name="Han L."/>
            <person name="Feng J."/>
            <person name="Zhang X."/>
        </authorList>
    </citation>
    <scope>NUCLEOTIDE SEQUENCE [LARGE SCALE GENOMIC DNA]</scope>
    <source>
        <strain evidence="4 5">ZX01</strain>
    </source>
</reference>
<dbReference type="GO" id="GO:0015066">
    <property type="term" value="F:alpha-amylase inhibitor activity"/>
    <property type="evidence" value="ECO:0007669"/>
    <property type="project" value="UniProtKB-KW"/>
</dbReference>
<evidence type="ECO:0008006" key="6">
    <source>
        <dbReference type="Google" id="ProtNLM"/>
    </source>
</evidence>
<accession>A0A117IVK5</accession>
<keyword evidence="1" id="KW-0022">Alpha-amylase inhibitor</keyword>
<keyword evidence="5" id="KW-1185">Reference proteome</keyword>
<dbReference type="InterPro" id="IPR036379">
    <property type="entry name" value="A-amylase_inhib_sf"/>
</dbReference>
<keyword evidence="3" id="KW-0732">Signal</keyword>
<organism evidence="4 5">
    <name type="scientific">Streptomyces kanasensis</name>
    <dbReference type="NCBI Taxonomy" id="936756"/>
    <lineage>
        <taxon>Bacteria</taxon>
        <taxon>Bacillati</taxon>
        <taxon>Actinomycetota</taxon>
        <taxon>Actinomycetes</taxon>
        <taxon>Kitasatosporales</taxon>
        <taxon>Streptomycetaceae</taxon>
        <taxon>Streptomyces</taxon>
    </lineage>
</organism>
<dbReference type="SUPFAM" id="SSF49498">
    <property type="entry name" value="alpha-Amylase inhibitor tendamistat"/>
    <property type="match status" value="1"/>
</dbReference>
<comment type="caution">
    <text evidence="4">The sequence shown here is derived from an EMBL/GenBank/DDBJ whole genome shotgun (WGS) entry which is preliminary data.</text>
</comment>
<dbReference type="Proteomes" id="UP000054011">
    <property type="component" value="Unassembled WGS sequence"/>
</dbReference>
<dbReference type="Pfam" id="PF01356">
    <property type="entry name" value="A_amylase_inhib"/>
    <property type="match status" value="1"/>
</dbReference>
<dbReference type="EMBL" id="LNSV01000059">
    <property type="protein sequence ID" value="KUH36937.1"/>
    <property type="molecule type" value="Genomic_DNA"/>
</dbReference>
<proteinExistence type="predicted"/>
<evidence type="ECO:0000313" key="4">
    <source>
        <dbReference type="EMBL" id="KUH36937.1"/>
    </source>
</evidence>
<dbReference type="InterPro" id="IPR000833">
    <property type="entry name" value="A-amylase_inhib"/>
</dbReference>
<evidence type="ECO:0000256" key="2">
    <source>
        <dbReference type="ARBA" id="ARBA00023157"/>
    </source>
</evidence>
<feature type="signal peptide" evidence="3">
    <location>
        <begin position="1"/>
        <end position="43"/>
    </location>
</feature>
<evidence type="ECO:0000313" key="5">
    <source>
        <dbReference type="Proteomes" id="UP000054011"/>
    </source>
</evidence>
<dbReference type="SMART" id="SM00783">
    <property type="entry name" value="A_amylase_inhib"/>
    <property type="match status" value="1"/>
</dbReference>
<feature type="chain" id="PRO_5007149031" description="Alpha-amlyase" evidence="3">
    <location>
        <begin position="44"/>
        <end position="122"/>
    </location>
</feature>
<dbReference type="AlphaFoldDB" id="A0A117IVK5"/>
<keyword evidence="2" id="KW-1015">Disulfide bond</keyword>
<evidence type="ECO:0000256" key="3">
    <source>
        <dbReference type="SAM" id="SignalP"/>
    </source>
</evidence>